<accession>A0ABS5GK94</accession>
<dbReference type="Gene3D" id="3.40.50.300">
    <property type="entry name" value="P-loop containing nucleotide triphosphate hydrolases"/>
    <property type="match status" value="2"/>
</dbReference>
<dbReference type="PROSITE" id="PS00211">
    <property type="entry name" value="ABC_TRANSPORTER_1"/>
    <property type="match status" value="2"/>
</dbReference>
<dbReference type="RefSeq" id="WP_210264039.1">
    <property type="nucleotide sequence ID" value="NZ_JABFDP010000020.1"/>
</dbReference>
<reference evidence="9" key="1">
    <citation type="journal article" date="2021" name="ISME J.">
        <title>Evolutionary origin and ecological implication of a unique nif island in free-living Bradyrhizobium lineages.</title>
        <authorList>
            <person name="Tao J."/>
        </authorList>
    </citation>
    <scope>NUCLEOTIDE SEQUENCE [LARGE SCALE GENOMIC DNA]</scope>
    <source>
        <strain evidence="9">SZCCT0094</strain>
    </source>
</reference>
<evidence type="ECO:0000313" key="9">
    <source>
        <dbReference type="Proteomes" id="UP001314635"/>
    </source>
</evidence>
<feature type="domain" description="ABC transporter" evidence="7">
    <location>
        <begin position="4"/>
        <end position="240"/>
    </location>
</feature>
<dbReference type="PANTHER" id="PTHR24220">
    <property type="entry name" value="IMPORT ATP-BINDING PROTEIN"/>
    <property type="match status" value="1"/>
</dbReference>
<keyword evidence="4" id="KW-1278">Translocase</keyword>
<dbReference type="InterPro" id="IPR003439">
    <property type="entry name" value="ABC_transporter-like_ATP-bd"/>
</dbReference>
<evidence type="ECO:0000256" key="1">
    <source>
        <dbReference type="ARBA" id="ARBA00005417"/>
    </source>
</evidence>
<evidence type="ECO:0000313" key="8">
    <source>
        <dbReference type="EMBL" id="MBR1141595.1"/>
    </source>
</evidence>
<comment type="caution">
    <text evidence="8">The sequence shown here is derived from an EMBL/GenBank/DDBJ whole genome shotgun (WGS) entry which is preliminary data.</text>
</comment>
<dbReference type="Proteomes" id="UP001314635">
    <property type="component" value="Unassembled WGS sequence"/>
</dbReference>
<feature type="domain" description="ABC transporter" evidence="7">
    <location>
        <begin position="257"/>
        <end position="473"/>
    </location>
</feature>
<protein>
    <submittedName>
        <fullName evidence="8">ABC transporter ATP-binding protein</fullName>
    </submittedName>
</protein>
<keyword evidence="5" id="KW-0472">Membrane</keyword>
<dbReference type="Pfam" id="PF00005">
    <property type="entry name" value="ABC_tran"/>
    <property type="match status" value="2"/>
</dbReference>
<comment type="similarity">
    <text evidence="1">Belongs to the ABC transporter superfamily.</text>
</comment>
<keyword evidence="3 8" id="KW-0067">ATP-binding</keyword>
<dbReference type="InterPro" id="IPR003593">
    <property type="entry name" value="AAA+_ATPase"/>
</dbReference>
<evidence type="ECO:0000256" key="3">
    <source>
        <dbReference type="ARBA" id="ARBA00022840"/>
    </source>
</evidence>
<keyword evidence="2" id="KW-0547">Nucleotide-binding</keyword>
<dbReference type="PROSITE" id="PS50893">
    <property type="entry name" value="ABC_TRANSPORTER_2"/>
    <property type="match status" value="2"/>
</dbReference>
<evidence type="ECO:0000256" key="2">
    <source>
        <dbReference type="ARBA" id="ARBA00022741"/>
    </source>
</evidence>
<comment type="function">
    <text evidence="6">Involved in beta-(1--&gt;2)glucan export. Transmembrane domains (TMD) form a pore in the inner membrane and the ATP-binding domain (NBD) is responsible for energy generation.</text>
</comment>
<evidence type="ECO:0000259" key="7">
    <source>
        <dbReference type="PROSITE" id="PS50893"/>
    </source>
</evidence>
<dbReference type="SUPFAM" id="SSF52540">
    <property type="entry name" value="P-loop containing nucleoside triphosphate hydrolases"/>
    <property type="match status" value="2"/>
</dbReference>
<name>A0ABS5GK94_9BRAD</name>
<gene>
    <name evidence="8" type="ORF">JQ619_38250</name>
</gene>
<dbReference type="GO" id="GO:0005524">
    <property type="term" value="F:ATP binding"/>
    <property type="evidence" value="ECO:0007669"/>
    <property type="project" value="UniProtKB-KW"/>
</dbReference>
<evidence type="ECO:0000256" key="4">
    <source>
        <dbReference type="ARBA" id="ARBA00022967"/>
    </source>
</evidence>
<dbReference type="InterPro" id="IPR017871">
    <property type="entry name" value="ABC_transporter-like_CS"/>
</dbReference>
<dbReference type="SMART" id="SM00382">
    <property type="entry name" value="AAA"/>
    <property type="match status" value="2"/>
</dbReference>
<dbReference type="PANTHER" id="PTHR24220:SF689">
    <property type="entry name" value="LIPOPROTEIN-RELEASING SYSTEM ATP-BINDING PROTEIN LOLD"/>
    <property type="match status" value="1"/>
</dbReference>
<sequence>MPLLQADDLFRFYHPGDTEVRALRGASLSVSRGETVALVGPSGSGKSTLLACIAGLDEPDGGMVTIDGQRMTRRPEAERAALRAKSVGFLAQSDNLFAHLSVADNVGLQMELRGTRRNFQTISGLLRSVGLEGRANAMPQTLSGGEAARAGLAVALAADPPLLIADEPTAEVDRETENHILDALERRRTSGGATLIATHSNAVRLRASRTVMIADGRIVTADVSQDTRVVSRVPPPNQKIMISDRPVRTHKTFIELRRVSCVFKTSTQPVNAVVTASCRLLPRDRIALVGPSGSGKSTLLNLLAGLEEPTAGTVHWPDLDPGPSLRPPQIGFIFQTPSLIPALSVIENVRVPLDITGLRFPDAMHSEEALARLSLSDLREKLPDQLSGGQMQRVALARALVTRPKVVLADEPTGQLDHATGQEVLNALLAAIEGTDTALIIATHDAAIAERMDERWNIDAGHLTTGGPQEAVA</sequence>
<dbReference type="InterPro" id="IPR015854">
    <property type="entry name" value="ABC_transpr_LolD-like"/>
</dbReference>
<evidence type="ECO:0000256" key="5">
    <source>
        <dbReference type="ARBA" id="ARBA00023136"/>
    </source>
</evidence>
<evidence type="ECO:0000256" key="6">
    <source>
        <dbReference type="ARBA" id="ARBA00024722"/>
    </source>
</evidence>
<organism evidence="8 9">
    <name type="scientific">Bradyrhizobium denitrificans</name>
    <dbReference type="NCBI Taxonomy" id="2734912"/>
    <lineage>
        <taxon>Bacteria</taxon>
        <taxon>Pseudomonadati</taxon>
        <taxon>Pseudomonadota</taxon>
        <taxon>Alphaproteobacteria</taxon>
        <taxon>Hyphomicrobiales</taxon>
        <taxon>Nitrobacteraceae</taxon>
        <taxon>Bradyrhizobium</taxon>
    </lineage>
</organism>
<proteinExistence type="inferred from homology"/>
<dbReference type="InterPro" id="IPR027417">
    <property type="entry name" value="P-loop_NTPase"/>
</dbReference>
<dbReference type="EMBL" id="JAFCLK010000083">
    <property type="protein sequence ID" value="MBR1141595.1"/>
    <property type="molecule type" value="Genomic_DNA"/>
</dbReference>
<keyword evidence="9" id="KW-1185">Reference proteome</keyword>